<proteinExistence type="predicted"/>
<dbReference type="Proteomes" id="UP000254863">
    <property type="component" value="Unassembled WGS sequence"/>
</dbReference>
<comment type="caution">
    <text evidence="1">The sequence shown here is derived from an EMBL/GenBank/DDBJ whole genome shotgun (WGS) entry which is preliminary data.</text>
</comment>
<evidence type="ECO:0000313" key="2">
    <source>
        <dbReference type="Proteomes" id="UP000254863"/>
    </source>
</evidence>
<evidence type="ECO:0000313" key="1">
    <source>
        <dbReference type="EMBL" id="STW78485.1"/>
    </source>
</evidence>
<accession>A0A7H4PJB2</accession>
<organism evidence="1 2">
    <name type="scientific">Klebsiella michiganensis</name>
    <dbReference type="NCBI Taxonomy" id="1134687"/>
    <lineage>
        <taxon>Bacteria</taxon>
        <taxon>Pseudomonadati</taxon>
        <taxon>Pseudomonadota</taxon>
        <taxon>Gammaproteobacteria</taxon>
        <taxon>Enterobacterales</taxon>
        <taxon>Enterobacteriaceae</taxon>
        <taxon>Klebsiella/Raoultella group</taxon>
        <taxon>Klebsiella</taxon>
    </lineage>
</organism>
<name>A0A7H4PJB2_9ENTR</name>
<protein>
    <submittedName>
        <fullName evidence="1">Uncharacterized protein</fullName>
    </submittedName>
</protein>
<gene>
    <name evidence="1" type="ORF">NCTC11685_05788</name>
</gene>
<dbReference type="EMBL" id="UGMS01000003">
    <property type="protein sequence ID" value="STW78485.1"/>
    <property type="molecule type" value="Genomic_DNA"/>
</dbReference>
<dbReference type="AlphaFoldDB" id="A0A7H4PJB2"/>
<sequence length="49" mass="5658">MRVSPTAIGILPTTCTASQVKQRPLFMGQLRHFGDREKHPGFRYSPTWR</sequence>
<reference evidence="1 2" key="1">
    <citation type="submission" date="2018-06" db="EMBL/GenBank/DDBJ databases">
        <authorList>
            <consortium name="Pathogen Informatics"/>
            <person name="Doyle S."/>
        </authorList>
    </citation>
    <scope>NUCLEOTIDE SEQUENCE [LARGE SCALE GENOMIC DNA]</scope>
    <source>
        <strain evidence="1 2">NCTC11685</strain>
    </source>
</reference>